<name>A0A8H3GV20_9AGAM</name>
<protein>
    <submittedName>
        <fullName evidence="1">Uncharacterized protein</fullName>
    </submittedName>
</protein>
<comment type="caution">
    <text evidence="1">The sequence shown here is derived from an EMBL/GenBank/DDBJ whole genome shotgun (WGS) entry which is preliminary data.</text>
</comment>
<sequence>MRVCSSPSTEAHPQVVKVPSFVVPLDFQKHIDFVLTFPYGRGRKGRVNRKRATVAAIKDAGGDEEE</sequence>
<reference evidence="1" key="1">
    <citation type="submission" date="2021-01" db="EMBL/GenBank/DDBJ databases">
        <authorList>
            <person name="Kaushik A."/>
        </authorList>
    </citation>
    <scope>NUCLEOTIDE SEQUENCE</scope>
    <source>
        <strain evidence="1">AG3-1AP</strain>
    </source>
</reference>
<evidence type="ECO:0000313" key="1">
    <source>
        <dbReference type="EMBL" id="CAE6467860.1"/>
    </source>
</evidence>
<proteinExistence type="predicted"/>
<organism evidence="1 2">
    <name type="scientific">Rhizoctonia solani</name>
    <dbReference type="NCBI Taxonomy" id="456999"/>
    <lineage>
        <taxon>Eukaryota</taxon>
        <taxon>Fungi</taxon>
        <taxon>Dikarya</taxon>
        <taxon>Basidiomycota</taxon>
        <taxon>Agaricomycotina</taxon>
        <taxon>Agaricomycetes</taxon>
        <taxon>Cantharellales</taxon>
        <taxon>Ceratobasidiaceae</taxon>
        <taxon>Rhizoctonia</taxon>
    </lineage>
</organism>
<dbReference type="OrthoDB" id="5592948at2759"/>
<evidence type="ECO:0000313" key="2">
    <source>
        <dbReference type="Proteomes" id="UP000663831"/>
    </source>
</evidence>
<dbReference type="AlphaFoldDB" id="A0A8H3GV20"/>
<dbReference type="Proteomes" id="UP000663831">
    <property type="component" value="Unassembled WGS sequence"/>
</dbReference>
<accession>A0A8H3GV20</accession>
<dbReference type="EMBL" id="CAJMWV010002661">
    <property type="protein sequence ID" value="CAE6467860.1"/>
    <property type="molecule type" value="Genomic_DNA"/>
</dbReference>
<gene>
    <name evidence="1" type="ORF">RDB_LOCUS82959</name>
</gene>